<sequence length="332" mass="37397">MSWDDYKPYVPVAARQTKAKKAMQKLQKKGETILPVELNGRIIARSFWGKAWCDHLETFSDYENRLPRGRRYVRNGSVCHLEIETGMIRAIVSGSELYHINIGIKKLPDKKWEVIKKQCSGNVSSLLELLQGKLSSSVMSIVTDKEDGLFPGATEIRLNCDCLDWSVLCKHLAAVLYGVGARLDESPELLFLLRGLDHSELIETGIDLSLTQGSGKSKRRLASSDLSGIFGIEMDNQMTKKEMNNPEKKRGTLGIGEIRRKPYPKTGAAVAKLRRKFSMTESELASLLGVSRQTIRNWEKHTGRLKLRQQSNDALRTAAQLDKQQAWRKLGN</sequence>
<organism evidence="3">
    <name type="scientific">hydrothermal vent metagenome</name>
    <dbReference type="NCBI Taxonomy" id="652676"/>
    <lineage>
        <taxon>unclassified sequences</taxon>
        <taxon>metagenomes</taxon>
        <taxon>ecological metagenomes</taxon>
    </lineage>
</organism>
<dbReference type="InterPro" id="IPR001387">
    <property type="entry name" value="Cro/C1-type_HTH"/>
</dbReference>
<dbReference type="GO" id="GO:0004386">
    <property type="term" value="F:helicase activity"/>
    <property type="evidence" value="ECO:0007669"/>
    <property type="project" value="UniProtKB-KW"/>
</dbReference>
<dbReference type="PANTHER" id="PTHR38133:SF1">
    <property type="entry name" value="SLR1429 PROTEIN"/>
    <property type="match status" value="1"/>
</dbReference>
<keyword evidence="3" id="KW-0067">ATP-binding</keyword>
<gene>
    <name evidence="3" type="ORF">MNBD_NITROSPIRAE01-1405</name>
</gene>
<dbReference type="CDD" id="cd00093">
    <property type="entry name" value="HTH_XRE"/>
    <property type="match status" value="1"/>
</dbReference>
<dbReference type="PANTHER" id="PTHR38133">
    <property type="entry name" value="SLR1429 PROTEIN"/>
    <property type="match status" value="1"/>
</dbReference>
<accession>A0A3B1D7Z1</accession>
<dbReference type="GO" id="GO:0003677">
    <property type="term" value="F:DNA binding"/>
    <property type="evidence" value="ECO:0007669"/>
    <property type="project" value="InterPro"/>
</dbReference>
<dbReference type="InterPro" id="IPR010982">
    <property type="entry name" value="Lambda_DNA-bd_dom_sf"/>
</dbReference>
<dbReference type="InterPro" id="IPR007527">
    <property type="entry name" value="Znf_SWIM"/>
</dbReference>
<keyword evidence="3" id="KW-0378">Hydrolase</keyword>
<dbReference type="EMBL" id="UOGF01000099">
    <property type="protein sequence ID" value="VAX32933.1"/>
    <property type="molecule type" value="Genomic_DNA"/>
</dbReference>
<keyword evidence="3" id="KW-0547">Nucleotide-binding</keyword>
<dbReference type="Gene3D" id="1.10.260.40">
    <property type="entry name" value="lambda repressor-like DNA-binding domains"/>
    <property type="match status" value="1"/>
</dbReference>
<evidence type="ECO:0000259" key="2">
    <source>
        <dbReference type="PROSITE" id="PS50966"/>
    </source>
</evidence>
<dbReference type="PROSITE" id="PS50966">
    <property type="entry name" value="ZF_SWIM"/>
    <property type="match status" value="1"/>
</dbReference>
<dbReference type="PROSITE" id="PS50943">
    <property type="entry name" value="HTH_CROC1"/>
    <property type="match status" value="1"/>
</dbReference>
<dbReference type="SUPFAM" id="SSF47413">
    <property type="entry name" value="lambda repressor-like DNA-binding domains"/>
    <property type="match status" value="1"/>
</dbReference>
<dbReference type="AlphaFoldDB" id="A0A3B1D7Z1"/>
<evidence type="ECO:0000259" key="1">
    <source>
        <dbReference type="PROSITE" id="PS50943"/>
    </source>
</evidence>
<keyword evidence="3" id="KW-0347">Helicase</keyword>
<proteinExistence type="predicted"/>
<dbReference type="GO" id="GO:0008270">
    <property type="term" value="F:zinc ion binding"/>
    <property type="evidence" value="ECO:0007669"/>
    <property type="project" value="InterPro"/>
</dbReference>
<name>A0A3B1D7Z1_9ZZZZ</name>
<feature type="domain" description="HTH cro/C1-type" evidence="1">
    <location>
        <begin position="270"/>
        <end position="300"/>
    </location>
</feature>
<evidence type="ECO:0000313" key="3">
    <source>
        <dbReference type="EMBL" id="VAX32933.1"/>
    </source>
</evidence>
<dbReference type="Pfam" id="PF01381">
    <property type="entry name" value="HTH_3"/>
    <property type="match status" value="1"/>
</dbReference>
<feature type="domain" description="SWIM-type" evidence="2">
    <location>
        <begin position="139"/>
        <end position="180"/>
    </location>
</feature>
<protein>
    <submittedName>
        <fullName evidence="3">Helicase, SNF2/RAD54 family</fullName>
    </submittedName>
</protein>
<reference evidence="3" key="1">
    <citation type="submission" date="2018-06" db="EMBL/GenBank/DDBJ databases">
        <authorList>
            <person name="Zhirakovskaya E."/>
        </authorList>
    </citation>
    <scope>NUCLEOTIDE SEQUENCE</scope>
</reference>